<sequence>MNVLISVLGVILAFCQIGRNPVSAGMCWLQQSQDQRCDMVLMRGVTREECCAGGRLDTAWSNTSLPMNEVSLLGFLGIVSCKPCKETCEGVRCGPGKVCKMKTGRPQCVCSPDCSHITRRHPVCGSDGKTYKDECSLLMARCMGHPDLEVMYHGECRSKFILPWKLSCFVLKHSNNSVALMPFIFLYFPRVVLQCCVSRNSHLCDRPDQQCSLRHVPHCTLPNTHAV</sequence>
<keyword evidence="2" id="KW-0964">Secreted</keyword>
<dbReference type="Ensembl" id="ENSMZET00005013938.1">
    <property type="protein sequence ID" value="ENSMZEP00005013480.1"/>
    <property type="gene ID" value="ENSMZEG00005010127.1"/>
</dbReference>
<reference evidence="10" key="3">
    <citation type="submission" date="2025-09" db="UniProtKB">
        <authorList>
            <consortium name="Ensembl"/>
        </authorList>
    </citation>
    <scope>IDENTIFICATION</scope>
</reference>
<dbReference type="GO" id="GO:0030510">
    <property type="term" value="P:regulation of BMP signaling pathway"/>
    <property type="evidence" value="ECO:0007669"/>
    <property type="project" value="TreeGrafter"/>
</dbReference>
<reference evidence="10" key="2">
    <citation type="submission" date="2025-08" db="UniProtKB">
        <authorList>
            <consortium name="Ensembl"/>
        </authorList>
    </citation>
    <scope>IDENTIFICATION</scope>
</reference>
<reference evidence="10 11" key="1">
    <citation type="journal article" date="2014" name="Nature">
        <title>The genomic substrate for adaptive radiation in African cichlid fish.</title>
        <authorList>
            <person name="Brawand D."/>
            <person name="Wagner C.E."/>
            <person name="Li Y.I."/>
            <person name="Malinsky M."/>
            <person name="Keller I."/>
            <person name="Fan S."/>
            <person name="Simakov O."/>
            <person name="Ng A.Y."/>
            <person name="Lim Z.W."/>
            <person name="Bezault E."/>
            <person name="Turner-Maier J."/>
            <person name="Johnson J."/>
            <person name="Alcazar R."/>
            <person name="Noh H.J."/>
            <person name="Russell P."/>
            <person name="Aken B."/>
            <person name="Alfoldi J."/>
            <person name="Amemiya C."/>
            <person name="Azzouzi N."/>
            <person name="Baroiller J.F."/>
            <person name="Barloy-Hubler F."/>
            <person name="Berlin A."/>
            <person name="Bloomquist R."/>
            <person name="Carleton K.L."/>
            <person name="Conte M.A."/>
            <person name="D'Cotta H."/>
            <person name="Eshel O."/>
            <person name="Gaffney L."/>
            <person name="Galibert F."/>
            <person name="Gante H.F."/>
            <person name="Gnerre S."/>
            <person name="Greuter L."/>
            <person name="Guyon R."/>
            <person name="Haddad N.S."/>
            <person name="Haerty W."/>
            <person name="Harris R.M."/>
            <person name="Hofmann H.A."/>
            <person name="Hourlier T."/>
            <person name="Hulata G."/>
            <person name="Jaffe D.B."/>
            <person name="Lara M."/>
            <person name="Lee A.P."/>
            <person name="MacCallum I."/>
            <person name="Mwaiko S."/>
            <person name="Nikaido M."/>
            <person name="Nishihara H."/>
            <person name="Ozouf-Costaz C."/>
            <person name="Penman D.J."/>
            <person name="Przybylski D."/>
            <person name="Rakotomanga M."/>
            <person name="Renn S.C.P."/>
            <person name="Ribeiro F.J."/>
            <person name="Ron M."/>
            <person name="Salzburger W."/>
            <person name="Sanchez-Pulido L."/>
            <person name="Santos M.E."/>
            <person name="Searle S."/>
            <person name="Sharpe T."/>
            <person name="Swofford R."/>
            <person name="Tan F.J."/>
            <person name="Williams L."/>
            <person name="Young S."/>
            <person name="Yin S."/>
            <person name="Okada N."/>
            <person name="Kocher T.D."/>
            <person name="Miska E.A."/>
            <person name="Lander E.S."/>
            <person name="Venkatesh B."/>
            <person name="Fernald R.D."/>
            <person name="Meyer A."/>
            <person name="Ponting C.P."/>
            <person name="Streelman J.T."/>
            <person name="Lindblad-Toh K."/>
            <person name="Seehausen O."/>
            <person name="Di Palma F."/>
        </authorList>
    </citation>
    <scope>NUCLEOTIDE SEQUENCE</scope>
</reference>
<evidence type="ECO:0000313" key="10">
    <source>
        <dbReference type="Ensembl" id="ENSMZEP00005013480.1"/>
    </source>
</evidence>
<dbReference type="PROSITE" id="PS51364">
    <property type="entry name" value="TB"/>
    <property type="match status" value="1"/>
</dbReference>
<dbReference type="InterPro" id="IPR015369">
    <property type="entry name" value="Follistatin/Osteonectin_EGF"/>
</dbReference>
<dbReference type="Gene3D" id="3.90.290.10">
    <property type="entry name" value="TGF-beta binding (TB) domain"/>
    <property type="match status" value="1"/>
</dbReference>
<evidence type="ECO:0000256" key="4">
    <source>
        <dbReference type="ARBA" id="ARBA00022737"/>
    </source>
</evidence>
<dbReference type="Proteomes" id="UP000265160">
    <property type="component" value="LG23"/>
</dbReference>
<feature type="chain" id="PRO_5018263600" evidence="7">
    <location>
        <begin position="25"/>
        <end position="227"/>
    </location>
</feature>
<dbReference type="Pfam" id="PF09289">
    <property type="entry name" value="FOLN"/>
    <property type="match status" value="1"/>
</dbReference>
<evidence type="ECO:0000259" key="8">
    <source>
        <dbReference type="PROSITE" id="PS51364"/>
    </source>
</evidence>
<evidence type="ECO:0000256" key="1">
    <source>
        <dbReference type="ARBA" id="ARBA00004613"/>
    </source>
</evidence>
<keyword evidence="3 7" id="KW-0732">Signal</keyword>
<dbReference type="InterPro" id="IPR050653">
    <property type="entry name" value="Prot_Inhib_GrowthFact_Antg"/>
</dbReference>
<accession>A0A3P9BU33</accession>
<dbReference type="PANTHER" id="PTHR10913">
    <property type="entry name" value="FOLLISTATIN-RELATED"/>
    <property type="match status" value="1"/>
</dbReference>
<evidence type="ECO:0000256" key="2">
    <source>
        <dbReference type="ARBA" id="ARBA00022525"/>
    </source>
</evidence>
<evidence type="ECO:0000256" key="6">
    <source>
        <dbReference type="ARBA" id="ARBA00023180"/>
    </source>
</evidence>
<dbReference type="InterPro" id="IPR036773">
    <property type="entry name" value="TB_dom_sf"/>
</dbReference>
<proteinExistence type="predicted"/>
<organism evidence="10 11">
    <name type="scientific">Maylandia zebra</name>
    <name type="common">zebra mbuna</name>
    <dbReference type="NCBI Taxonomy" id="106582"/>
    <lineage>
        <taxon>Eukaryota</taxon>
        <taxon>Metazoa</taxon>
        <taxon>Chordata</taxon>
        <taxon>Craniata</taxon>
        <taxon>Vertebrata</taxon>
        <taxon>Euteleostomi</taxon>
        <taxon>Actinopterygii</taxon>
        <taxon>Neopterygii</taxon>
        <taxon>Teleostei</taxon>
        <taxon>Neoteleostei</taxon>
        <taxon>Acanthomorphata</taxon>
        <taxon>Ovalentaria</taxon>
        <taxon>Cichlomorphae</taxon>
        <taxon>Cichliformes</taxon>
        <taxon>Cichlidae</taxon>
        <taxon>African cichlids</taxon>
        <taxon>Pseudocrenilabrinae</taxon>
        <taxon>Haplochromini</taxon>
        <taxon>Maylandia</taxon>
        <taxon>Maylandia zebra complex</taxon>
    </lineage>
</organism>
<dbReference type="PROSITE" id="PS51465">
    <property type="entry name" value="KAZAL_2"/>
    <property type="match status" value="1"/>
</dbReference>
<dbReference type="SUPFAM" id="SSF57581">
    <property type="entry name" value="TB module/8-cys domain"/>
    <property type="match status" value="1"/>
</dbReference>
<dbReference type="GO" id="GO:0032926">
    <property type="term" value="P:negative regulation of activin receptor signaling pathway"/>
    <property type="evidence" value="ECO:0007669"/>
    <property type="project" value="TreeGrafter"/>
</dbReference>
<dbReference type="Pfam" id="PF21333">
    <property type="entry name" value="FST_N"/>
    <property type="match status" value="1"/>
</dbReference>
<feature type="signal peptide" evidence="7">
    <location>
        <begin position="1"/>
        <end position="24"/>
    </location>
</feature>
<dbReference type="SMART" id="SM00274">
    <property type="entry name" value="FOLN"/>
    <property type="match status" value="1"/>
</dbReference>
<feature type="domain" description="Kazal-like" evidence="9">
    <location>
        <begin position="109"/>
        <end position="158"/>
    </location>
</feature>
<evidence type="ECO:0000313" key="11">
    <source>
        <dbReference type="Proteomes" id="UP000265160"/>
    </source>
</evidence>
<evidence type="ECO:0000256" key="5">
    <source>
        <dbReference type="ARBA" id="ARBA00023157"/>
    </source>
</evidence>
<dbReference type="InterPro" id="IPR036058">
    <property type="entry name" value="Kazal_dom_sf"/>
</dbReference>
<dbReference type="SMART" id="SM00280">
    <property type="entry name" value="KAZAL"/>
    <property type="match status" value="1"/>
</dbReference>
<dbReference type="GO" id="GO:0030154">
    <property type="term" value="P:cell differentiation"/>
    <property type="evidence" value="ECO:0007669"/>
    <property type="project" value="TreeGrafter"/>
</dbReference>
<dbReference type="InterPro" id="IPR017878">
    <property type="entry name" value="TB_dom"/>
</dbReference>
<dbReference type="GO" id="GO:0005615">
    <property type="term" value="C:extracellular space"/>
    <property type="evidence" value="ECO:0007669"/>
    <property type="project" value="TreeGrafter"/>
</dbReference>
<name>A0A3P9BU33_9CICH</name>
<dbReference type="FunFam" id="3.90.290.10:FF:000021">
    <property type="entry name" value="follistatin-related protein 3"/>
    <property type="match status" value="1"/>
</dbReference>
<dbReference type="AlphaFoldDB" id="A0A3P9BU33"/>
<dbReference type="GO" id="GO:0048185">
    <property type="term" value="F:activin binding"/>
    <property type="evidence" value="ECO:0007669"/>
    <property type="project" value="TreeGrafter"/>
</dbReference>
<evidence type="ECO:0000256" key="3">
    <source>
        <dbReference type="ARBA" id="ARBA00022729"/>
    </source>
</evidence>
<evidence type="ECO:0000259" key="9">
    <source>
        <dbReference type="PROSITE" id="PS51465"/>
    </source>
</evidence>
<comment type="subcellular location">
    <subcellularLocation>
        <location evidence="1">Secreted</location>
    </subcellularLocation>
</comment>
<feature type="domain" description="TB" evidence="8">
    <location>
        <begin position="25"/>
        <end position="84"/>
    </location>
</feature>
<keyword evidence="4" id="KW-0677">Repeat</keyword>
<dbReference type="InterPro" id="IPR003645">
    <property type="entry name" value="Fol_N"/>
</dbReference>
<protein>
    <submittedName>
        <fullName evidence="10">Follistatin-like 3 (secreted glycoprotein)</fullName>
    </submittedName>
</protein>
<dbReference type="GeneTree" id="ENSGT00940000161332"/>
<dbReference type="Gene3D" id="3.30.60.30">
    <property type="match status" value="1"/>
</dbReference>
<keyword evidence="6" id="KW-0325">Glycoprotein</keyword>
<dbReference type="PANTHER" id="PTHR10913:SF16">
    <property type="entry name" value="FOLLISTATIN-RELATED PROTEIN 3"/>
    <property type="match status" value="1"/>
</dbReference>
<dbReference type="FunFam" id="3.30.60.30:FF:000028">
    <property type="entry name" value="Follistatin-related protein 3"/>
    <property type="match status" value="1"/>
</dbReference>
<keyword evidence="11" id="KW-1185">Reference proteome</keyword>
<dbReference type="InterPro" id="IPR002350">
    <property type="entry name" value="Kazal_dom"/>
</dbReference>
<keyword evidence="5" id="KW-1015">Disulfide bond</keyword>
<evidence type="ECO:0000256" key="7">
    <source>
        <dbReference type="SAM" id="SignalP"/>
    </source>
</evidence>
<dbReference type="SUPFAM" id="SSF100895">
    <property type="entry name" value="Kazal-type serine protease inhibitors"/>
    <property type="match status" value="1"/>
</dbReference>
<dbReference type="Pfam" id="PF07648">
    <property type="entry name" value="Kazal_2"/>
    <property type="match status" value="1"/>
</dbReference>